<evidence type="ECO:0000313" key="2">
    <source>
        <dbReference type="Proteomes" id="UP001217324"/>
    </source>
</evidence>
<dbReference type="AlphaFoldDB" id="A0AAX3ND84"/>
<organism evidence="1 2">
    <name type="scientific">Lactococcus garvieae</name>
    <dbReference type="NCBI Taxonomy" id="1363"/>
    <lineage>
        <taxon>Bacteria</taxon>
        <taxon>Bacillati</taxon>
        <taxon>Bacillota</taxon>
        <taxon>Bacilli</taxon>
        <taxon>Lactobacillales</taxon>
        <taxon>Streptococcaceae</taxon>
        <taxon>Lactococcus</taxon>
    </lineage>
</organism>
<dbReference type="Pfam" id="PF11184">
    <property type="entry name" value="DUF2969"/>
    <property type="match status" value="1"/>
</dbReference>
<proteinExistence type="predicted"/>
<protein>
    <submittedName>
        <fullName evidence="1">DUF2969 domain-containing protein</fullName>
    </submittedName>
</protein>
<dbReference type="InterPro" id="IPR021351">
    <property type="entry name" value="DUF2969"/>
</dbReference>
<sequence length="68" mass="7333">MMSKKKDTEIEVIDTKTGVQVKSGKKIIADINEENGSFVVVASGKELAVTRNFADAMEEAIKAYNLGA</sequence>
<accession>A0AAX3ND84</accession>
<dbReference type="EMBL" id="CP118627">
    <property type="protein sequence ID" value="WEA14329.1"/>
    <property type="molecule type" value="Genomic_DNA"/>
</dbReference>
<evidence type="ECO:0000313" key="1">
    <source>
        <dbReference type="EMBL" id="WEA14329.1"/>
    </source>
</evidence>
<reference evidence="1" key="1">
    <citation type="submission" date="2023-02" db="EMBL/GenBank/DDBJ databases">
        <title>Comparative genomics and fermentation flavor characterization of five lactic acid bacteria reveal flavor biosynthesis metabolic pathways in fermented muskmelon puree.</title>
        <authorList>
            <person name="Yuan L."/>
            <person name="Li M."/>
            <person name="Xu X."/>
            <person name="Lao F."/>
            <person name="Wu J."/>
        </authorList>
    </citation>
    <scope>NUCLEOTIDE SEQUENCE</scope>
    <source>
        <strain evidence="1">Pa-2</strain>
    </source>
</reference>
<name>A0AAX3ND84_9LACT</name>
<gene>
    <name evidence="1" type="ORF">PWF74_02200</name>
</gene>
<dbReference type="Proteomes" id="UP001217324">
    <property type="component" value="Chromosome"/>
</dbReference>